<protein>
    <submittedName>
        <fullName evidence="1">Uncharacterized protein</fullName>
    </submittedName>
</protein>
<keyword evidence="2" id="KW-1185">Reference proteome</keyword>
<dbReference type="EMBL" id="JAIWYP010000004">
    <property type="protein sequence ID" value="KAH3842693.1"/>
    <property type="molecule type" value="Genomic_DNA"/>
</dbReference>
<dbReference type="Proteomes" id="UP000828390">
    <property type="component" value="Unassembled WGS sequence"/>
</dbReference>
<accession>A0A9D4KMN8</accession>
<organism evidence="1 2">
    <name type="scientific">Dreissena polymorpha</name>
    <name type="common">Zebra mussel</name>
    <name type="synonym">Mytilus polymorpha</name>
    <dbReference type="NCBI Taxonomy" id="45954"/>
    <lineage>
        <taxon>Eukaryota</taxon>
        <taxon>Metazoa</taxon>
        <taxon>Spiralia</taxon>
        <taxon>Lophotrochozoa</taxon>
        <taxon>Mollusca</taxon>
        <taxon>Bivalvia</taxon>
        <taxon>Autobranchia</taxon>
        <taxon>Heteroconchia</taxon>
        <taxon>Euheterodonta</taxon>
        <taxon>Imparidentia</taxon>
        <taxon>Neoheterodontei</taxon>
        <taxon>Myida</taxon>
        <taxon>Dreissenoidea</taxon>
        <taxon>Dreissenidae</taxon>
        <taxon>Dreissena</taxon>
    </lineage>
</organism>
<evidence type="ECO:0000313" key="1">
    <source>
        <dbReference type="EMBL" id="KAH3842693.1"/>
    </source>
</evidence>
<comment type="caution">
    <text evidence="1">The sequence shown here is derived from an EMBL/GenBank/DDBJ whole genome shotgun (WGS) entry which is preliminary data.</text>
</comment>
<sequence>MPRVFDVNVILRERPSLKPLYVAGTALFDRHVSPSAYAECCCSSSKQIKMLGMMVERLEQRLNELMRNSGYSSPVYRHIRGEMNNINDAVWFTEAPKKSMSSLSAREKKRQKISTLTMPVELQKDALGGIRVLRESQMLANMGASVLFGQSVTCLK</sequence>
<evidence type="ECO:0000313" key="2">
    <source>
        <dbReference type="Proteomes" id="UP000828390"/>
    </source>
</evidence>
<name>A0A9D4KMN8_DREPO</name>
<proteinExistence type="predicted"/>
<reference evidence="1" key="2">
    <citation type="submission" date="2020-11" db="EMBL/GenBank/DDBJ databases">
        <authorList>
            <person name="McCartney M.A."/>
            <person name="Auch B."/>
            <person name="Kono T."/>
            <person name="Mallez S."/>
            <person name="Becker A."/>
            <person name="Gohl D.M."/>
            <person name="Silverstein K.A.T."/>
            <person name="Koren S."/>
            <person name="Bechman K.B."/>
            <person name="Herman A."/>
            <person name="Abrahante J.E."/>
            <person name="Garbe J."/>
        </authorList>
    </citation>
    <scope>NUCLEOTIDE SEQUENCE</scope>
    <source>
        <strain evidence="1">Duluth1</strain>
        <tissue evidence="1">Whole animal</tissue>
    </source>
</reference>
<dbReference type="AlphaFoldDB" id="A0A9D4KMN8"/>
<gene>
    <name evidence="1" type="ORF">DPMN_116197</name>
</gene>
<reference evidence="1" key="1">
    <citation type="journal article" date="2019" name="bioRxiv">
        <title>The Genome of the Zebra Mussel, Dreissena polymorpha: A Resource for Invasive Species Research.</title>
        <authorList>
            <person name="McCartney M.A."/>
            <person name="Auch B."/>
            <person name="Kono T."/>
            <person name="Mallez S."/>
            <person name="Zhang Y."/>
            <person name="Obille A."/>
            <person name="Becker A."/>
            <person name="Abrahante J.E."/>
            <person name="Garbe J."/>
            <person name="Badalamenti J.P."/>
            <person name="Herman A."/>
            <person name="Mangelson H."/>
            <person name="Liachko I."/>
            <person name="Sullivan S."/>
            <person name="Sone E.D."/>
            <person name="Koren S."/>
            <person name="Silverstein K.A.T."/>
            <person name="Beckman K.B."/>
            <person name="Gohl D.M."/>
        </authorList>
    </citation>
    <scope>NUCLEOTIDE SEQUENCE</scope>
    <source>
        <strain evidence="1">Duluth1</strain>
        <tissue evidence="1">Whole animal</tissue>
    </source>
</reference>